<proteinExistence type="predicted"/>
<dbReference type="Proteomes" id="UP000184144">
    <property type="component" value="Unassembled WGS sequence"/>
</dbReference>
<keyword evidence="2" id="KW-1185">Reference proteome</keyword>
<name>A0A1M4YFI6_9RHOB</name>
<evidence type="ECO:0000313" key="2">
    <source>
        <dbReference type="Proteomes" id="UP000184144"/>
    </source>
</evidence>
<dbReference type="AlphaFoldDB" id="A0A1M4YFI6"/>
<accession>A0A1M4YFI6</accession>
<gene>
    <name evidence="1" type="ORF">SAMN05444273_103529</name>
</gene>
<dbReference type="EMBL" id="FQUV01000003">
    <property type="protein sequence ID" value="SHF04547.1"/>
    <property type="molecule type" value="Genomic_DNA"/>
</dbReference>
<sequence>MMCKAAFKSGNGDRTFVRIAELYMLCVENPAEWYLAGHEKNLDSVRGGA</sequence>
<organism evidence="1 2">
    <name type="scientific">Litoreibacter ascidiaceicola</name>
    <dbReference type="NCBI Taxonomy" id="1486859"/>
    <lineage>
        <taxon>Bacteria</taxon>
        <taxon>Pseudomonadati</taxon>
        <taxon>Pseudomonadota</taxon>
        <taxon>Alphaproteobacteria</taxon>
        <taxon>Rhodobacterales</taxon>
        <taxon>Roseobacteraceae</taxon>
        <taxon>Litoreibacter</taxon>
    </lineage>
</organism>
<protein>
    <submittedName>
        <fullName evidence="1">Uncharacterized protein</fullName>
    </submittedName>
</protein>
<dbReference type="RefSeq" id="WP_175549139.1">
    <property type="nucleotide sequence ID" value="NZ_FQUV01000003.1"/>
</dbReference>
<reference evidence="2" key="1">
    <citation type="submission" date="2016-11" db="EMBL/GenBank/DDBJ databases">
        <authorList>
            <person name="Varghese N."/>
            <person name="Submissions S."/>
        </authorList>
    </citation>
    <scope>NUCLEOTIDE SEQUENCE [LARGE SCALE GENOMIC DNA]</scope>
    <source>
        <strain evidence="2">DSM 100566</strain>
    </source>
</reference>
<dbReference type="STRING" id="1486859.SAMN05444273_103529"/>
<evidence type="ECO:0000313" key="1">
    <source>
        <dbReference type="EMBL" id="SHF04547.1"/>
    </source>
</evidence>